<organism evidence="2 3">
    <name type="scientific">Ostreococcus lucimarinus (strain CCE9901)</name>
    <dbReference type="NCBI Taxonomy" id="436017"/>
    <lineage>
        <taxon>Eukaryota</taxon>
        <taxon>Viridiplantae</taxon>
        <taxon>Chlorophyta</taxon>
        <taxon>Mamiellophyceae</taxon>
        <taxon>Mamiellales</taxon>
        <taxon>Bathycoccaceae</taxon>
        <taxon>Ostreococcus</taxon>
    </lineage>
</organism>
<dbReference type="GO" id="GO:0032543">
    <property type="term" value="P:mitochondrial translation"/>
    <property type="evidence" value="ECO:0007669"/>
    <property type="project" value="InterPro"/>
</dbReference>
<dbReference type="Gramene" id="ABO94241">
    <property type="protein sequence ID" value="ABO94241"/>
    <property type="gene ID" value="OSTLU_29119"/>
</dbReference>
<dbReference type="PANTHER" id="PTHR28066">
    <property type="entry name" value="37S RIBOSOMAL PROTEIN MRP10, MITOCHONDRIAL"/>
    <property type="match status" value="1"/>
</dbReference>
<dbReference type="EMBL" id="CP000581">
    <property type="protein sequence ID" value="ABO94241.1"/>
    <property type="molecule type" value="Genomic_DNA"/>
</dbReference>
<dbReference type="SUPFAM" id="SSF47072">
    <property type="entry name" value="Cysteine alpha-hairpin motif"/>
    <property type="match status" value="1"/>
</dbReference>
<sequence>MAKTPSEPRLRINTKSAGKGKRRDVACMTEMFALLTCYKTNSFEEGKCASARKALDSCLELRAKAPKKMNTINHHLNRLARMTKK</sequence>
<dbReference type="InterPro" id="IPR017264">
    <property type="entry name" value="Ribosomal_mS37_fun"/>
</dbReference>
<dbReference type="AlphaFoldDB" id="A4RRS3"/>
<accession>A4RRS3</accession>
<feature type="region of interest" description="Disordered" evidence="1">
    <location>
        <begin position="1"/>
        <end position="21"/>
    </location>
</feature>
<dbReference type="KEGG" id="olu:OSTLU_29119"/>
<reference evidence="2 3" key="1">
    <citation type="journal article" date="2007" name="Proc. Natl. Acad. Sci. U.S.A.">
        <title>The tiny eukaryote Ostreococcus provides genomic insights into the paradox of plankton speciation.</title>
        <authorList>
            <person name="Palenik B."/>
            <person name="Grimwood J."/>
            <person name="Aerts A."/>
            <person name="Rouze P."/>
            <person name="Salamov A."/>
            <person name="Putnam N."/>
            <person name="Dupont C."/>
            <person name="Jorgensen R."/>
            <person name="Derelle E."/>
            <person name="Rombauts S."/>
            <person name="Zhou K."/>
            <person name="Otillar R."/>
            <person name="Merchant S.S."/>
            <person name="Podell S."/>
            <person name="Gaasterland T."/>
            <person name="Napoli C."/>
            <person name="Gendler K."/>
            <person name="Manuell A."/>
            <person name="Tai V."/>
            <person name="Vallon O."/>
            <person name="Piganeau G."/>
            <person name="Jancek S."/>
            <person name="Heijde M."/>
            <person name="Jabbari K."/>
            <person name="Bowler C."/>
            <person name="Lohr M."/>
            <person name="Robbens S."/>
            <person name="Werner G."/>
            <person name="Dubchak I."/>
            <person name="Pazour G.J."/>
            <person name="Ren Q."/>
            <person name="Paulsen I."/>
            <person name="Delwiche C."/>
            <person name="Schmutz J."/>
            <person name="Rokhsar D."/>
            <person name="Van de Peer Y."/>
            <person name="Moreau H."/>
            <person name="Grigoriev I.V."/>
        </authorList>
    </citation>
    <scope>NUCLEOTIDE SEQUENCE [LARGE SCALE GENOMIC DNA]</scope>
    <source>
        <strain evidence="2 3">CCE9901</strain>
    </source>
</reference>
<gene>
    <name evidence="2" type="ORF">OSTLU_29119</name>
</gene>
<proteinExistence type="predicted"/>
<dbReference type="Proteomes" id="UP000001568">
    <property type="component" value="Chromosome 1"/>
</dbReference>
<name>A4RRS3_OSTLU</name>
<keyword evidence="3" id="KW-1185">Reference proteome</keyword>
<evidence type="ECO:0000313" key="2">
    <source>
        <dbReference type="EMBL" id="ABO94241.1"/>
    </source>
</evidence>
<dbReference type="GO" id="GO:0003735">
    <property type="term" value="F:structural constituent of ribosome"/>
    <property type="evidence" value="ECO:0007669"/>
    <property type="project" value="InterPro"/>
</dbReference>
<dbReference type="OMA" id="KMNTINH"/>
<dbReference type="GO" id="GO:0005739">
    <property type="term" value="C:mitochondrion"/>
    <property type="evidence" value="ECO:0007669"/>
    <property type="project" value="GOC"/>
</dbReference>
<dbReference type="HOGENOM" id="CLU_178075_0_0_1"/>
<dbReference type="RefSeq" id="XP_001415949.1">
    <property type="nucleotide sequence ID" value="XM_001415912.1"/>
</dbReference>
<dbReference type="PANTHER" id="PTHR28066:SF1">
    <property type="entry name" value="SMALL RIBOSOMAL SUBUNIT PROTEIN MS37"/>
    <property type="match status" value="1"/>
</dbReference>
<dbReference type="OrthoDB" id="494426at2759"/>
<dbReference type="GeneID" id="4999686"/>
<feature type="compositionally biased region" description="Basic and acidic residues" evidence="1">
    <location>
        <begin position="1"/>
        <end position="10"/>
    </location>
</feature>
<dbReference type="InterPro" id="IPR009069">
    <property type="entry name" value="Cys_alpha_HP_mot_SF"/>
</dbReference>
<evidence type="ECO:0000256" key="1">
    <source>
        <dbReference type="SAM" id="MobiDB-lite"/>
    </source>
</evidence>
<evidence type="ECO:0000313" key="3">
    <source>
        <dbReference type="Proteomes" id="UP000001568"/>
    </source>
</evidence>
<protein>
    <submittedName>
        <fullName evidence="2">Uncharacterized protein</fullName>
    </submittedName>
</protein>
<dbReference type="STRING" id="436017.A4RRS3"/>